<evidence type="ECO:0000256" key="1">
    <source>
        <dbReference type="SAM" id="SignalP"/>
    </source>
</evidence>
<keyword evidence="3" id="KW-1185">Reference proteome</keyword>
<dbReference type="EMBL" id="CP071060">
    <property type="protein sequence ID" value="QSI76435.1"/>
    <property type="molecule type" value="Genomic_DNA"/>
</dbReference>
<reference evidence="2 3" key="1">
    <citation type="submission" date="2021-02" db="EMBL/GenBank/DDBJ databases">
        <title>Niveibacterium changnyeongensis HC41.</title>
        <authorList>
            <person name="Kang M."/>
        </authorList>
    </citation>
    <scope>NUCLEOTIDE SEQUENCE [LARGE SCALE GENOMIC DNA]</scope>
    <source>
        <strain evidence="2 3">HC41</strain>
    </source>
</reference>
<feature type="chain" id="PRO_5045383841" description="Outer membrane lipoprotein-sorting protein" evidence="1">
    <location>
        <begin position="20"/>
        <end position="228"/>
    </location>
</feature>
<proteinExistence type="predicted"/>
<dbReference type="RefSeq" id="WP_206254117.1">
    <property type="nucleotide sequence ID" value="NZ_CP071060.1"/>
</dbReference>
<protein>
    <recommendedName>
        <fullName evidence="4">Outer membrane lipoprotein-sorting protein</fullName>
    </recommendedName>
</protein>
<dbReference type="Proteomes" id="UP000663570">
    <property type="component" value="Chromosome"/>
</dbReference>
<organism evidence="2 3">
    <name type="scientific">Niveibacterium microcysteis</name>
    <dbReference type="NCBI Taxonomy" id="2811415"/>
    <lineage>
        <taxon>Bacteria</taxon>
        <taxon>Pseudomonadati</taxon>
        <taxon>Pseudomonadota</taxon>
        <taxon>Betaproteobacteria</taxon>
        <taxon>Rhodocyclales</taxon>
        <taxon>Rhodocyclaceae</taxon>
        <taxon>Niveibacterium</taxon>
    </lineage>
</organism>
<sequence>MNKSILCALFGALPLIAAAGTAPLVATVQVESRWITADGVEKTTRFAERLVRSDSHVWTERIKPAGTPAAEAGEHAHAGEAHLHPSDLAGAAKLVGRDKQGKVSLSFIRPDLKTRVDMSPRDYDAVGFDGKWESAWSLIDPALVTRLAPSKRESTIAGARWYEQRANGEYMRVLWSDSLKLALRVESGRDDGSRASRTVVKLEPGAVPTQPWNSLAAYSRKDYTDLLD</sequence>
<evidence type="ECO:0000313" key="3">
    <source>
        <dbReference type="Proteomes" id="UP000663570"/>
    </source>
</evidence>
<evidence type="ECO:0000313" key="2">
    <source>
        <dbReference type="EMBL" id="QSI76435.1"/>
    </source>
</evidence>
<evidence type="ECO:0008006" key="4">
    <source>
        <dbReference type="Google" id="ProtNLM"/>
    </source>
</evidence>
<feature type="signal peptide" evidence="1">
    <location>
        <begin position="1"/>
        <end position="19"/>
    </location>
</feature>
<gene>
    <name evidence="2" type="ORF">JY500_18550</name>
</gene>
<accession>A0ABX7M7J5</accession>
<keyword evidence="1" id="KW-0732">Signal</keyword>
<name>A0ABX7M7J5_9RHOO</name>